<dbReference type="EMBL" id="NVUK01000009">
    <property type="protein sequence ID" value="PCI78046.1"/>
    <property type="molecule type" value="Genomic_DNA"/>
</dbReference>
<evidence type="ECO:0000256" key="5">
    <source>
        <dbReference type="ARBA" id="ARBA00023136"/>
    </source>
</evidence>
<evidence type="ECO:0000256" key="6">
    <source>
        <dbReference type="SAM" id="Phobius"/>
    </source>
</evidence>
<comment type="subcellular location">
    <subcellularLocation>
        <location evidence="1">Cell membrane</location>
        <topology evidence="1">Multi-pass membrane protein</topology>
    </subcellularLocation>
</comment>
<evidence type="ECO:0000256" key="2">
    <source>
        <dbReference type="ARBA" id="ARBA00022475"/>
    </source>
</evidence>
<feature type="transmembrane region" description="Helical" evidence="6">
    <location>
        <begin position="114"/>
        <end position="132"/>
    </location>
</feature>
<dbReference type="Gene3D" id="3.30.70.120">
    <property type="match status" value="1"/>
</dbReference>
<evidence type="ECO:0000313" key="9">
    <source>
        <dbReference type="Proteomes" id="UP000218775"/>
    </source>
</evidence>
<dbReference type="InterPro" id="IPR003740">
    <property type="entry name" value="YitT"/>
</dbReference>
<feature type="transmembrane region" description="Helical" evidence="6">
    <location>
        <begin position="15"/>
        <end position="36"/>
    </location>
</feature>
<keyword evidence="3 6" id="KW-0812">Transmembrane</keyword>
<feature type="transmembrane region" description="Helical" evidence="6">
    <location>
        <begin position="153"/>
        <end position="174"/>
    </location>
</feature>
<evidence type="ECO:0000256" key="4">
    <source>
        <dbReference type="ARBA" id="ARBA00022989"/>
    </source>
</evidence>
<comment type="caution">
    <text evidence="8">The sequence shown here is derived from an EMBL/GenBank/DDBJ whole genome shotgun (WGS) entry which is preliminary data.</text>
</comment>
<keyword evidence="5 6" id="KW-0472">Membrane</keyword>
<dbReference type="Pfam" id="PF02588">
    <property type="entry name" value="YitT_membrane"/>
    <property type="match status" value="1"/>
</dbReference>
<name>A0A2A4X6B6_UNCAE</name>
<dbReference type="AlphaFoldDB" id="A0A2A4X6B6"/>
<accession>A0A2A4X6B6</accession>
<protein>
    <recommendedName>
        <fullName evidence="7">DUF2179 domain-containing protein</fullName>
    </recommendedName>
</protein>
<dbReference type="InterPro" id="IPR015867">
    <property type="entry name" value="N-reg_PII/ATP_PRibTrfase_C"/>
</dbReference>
<dbReference type="InterPro" id="IPR051461">
    <property type="entry name" value="UPF0750_membrane"/>
</dbReference>
<dbReference type="PANTHER" id="PTHR33545">
    <property type="entry name" value="UPF0750 MEMBRANE PROTEIN YITT-RELATED"/>
    <property type="match status" value="1"/>
</dbReference>
<evidence type="ECO:0000259" key="7">
    <source>
        <dbReference type="Pfam" id="PF10035"/>
    </source>
</evidence>
<evidence type="ECO:0000256" key="3">
    <source>
        <dbReference type="ARBA" id="ARBA00022692"/>
    </source>
</evidence>
<proteinExistence type="predicted"/>
<dbReference type="InterPro" id="IPR019264">
    <property type="entry name" value="DUF2179"/>
</dbReference>
<gene>
    <name evidence="8" type="ORF">COB21_01760</name>
</gene>
<dbReference type="CDD" id="cd16380">
    <property type="entry name" value="YitT_C"/>
    <property type="match status" value="1"/>
</dbReference>
<reference evidence="9" key="1">
    <citation type="submission" date="2017-08" db="EMBL/GenBank/DDBJ databases">
        <title>A dynamic microbial community with high functional redundancy inhabits the cold, oxic subseafloor aquifer.</title>
        <authorList>
            <person name="Tully B.J."/>
            <person name="Wheat C.G."/>
            <person name="Glazer B.T."/>
            <person name="Huber J.A."/>
        </authorList>
    </citation>
    <scope>NUCLEOTIDE SEQUENCE [LARGE SCALE GENOMIC DNA]</scope>
</reference>
<dbReference type="Pfam" id="PF10035">
    <property type="entry name" value="DUF2179"/>
    <property type="match status" value="1"/>
</dbReference>
<feature type="transmembrane region" description="Helical" evidence="6">
    <location>
        <begin position="60"/>
        <end position="78"/>
    </location>
</feature>
<feature type="transmembrane region" description="Helical" evidence="6">
    <location>
        <begin position="180"/>
        <end position="202"/>
    </location>
</feature>
<organism evidence="8 9">
    <name type="scientific">Aerophobetes bacterium</name>
    <dbReference type="NCBI Taxonomy" id="2030807"/>
    <lineage>
        <taxon>Bacteria</taxon>
        <taxon>Candidatus Aerophobota</taxon>
    </lineage>
</organism>
<sequence length="300" mass="33417">MVGLAQTKKTPKQMLIAYLWTTLGSFLAALAIRIFLMPHDLIDGGIIGITMILSRLTSEALFPVYFILLTIPFLFLSYRFIRRNFFIQMIIAVILFAFFYSLLGHVTAFESDPIEVIVIGGAILGIGTGLIIKHGGCLDGTEILAIIINRKKGLTIGQVVLSINVVIFVAYGWIFLDWHIAIRSLLTYVVAYKMMDLVIVGLDELKSVTIITKKTNELTKAIMHELGLGLTVMYGRGGFSGSDQEILVVIVERLDLADLKEIILRKDPSAFVSVHNLHEVIPGRQNSIPNQKRTKTRKQS</sequence>
<keyword evidence="2" id="KW-1003">Cell membrane</keyword>
<dbReference type="PANTHER" id="PTHR33545:SF5">
    <property type="entry name" value="UPF0750 MEMBRANE PROTEIN YITT"/>
    <property type="match status" value="1"/>
</dbReference>
<feature type="transmembrane region" description="Helical" evidence="6">
    <location>
        <begin position="85"/>
        <end position="108"/>
    </location>
</feature>
<keyword evidence="4 6" id="KW-1133">Transmembrane helix</keyword>
<feature type="domain" description="DUF2179" evidence="7">
    <location>
        <begin position="229"/>
        <end position="280"/>
    </location>
</feature>
<evidence type="ECO:0000313" key="8">
    <source>
        <dbReference type="EMBL" id="PCI78046.1"/>
    </source>
</evidence>
<dbReference type="GO" id="GO:0005886">
    <property type="term" value="C:plasma membrane"/>
    <property type="evidence" value="ECO:0007669"/>
    <property type="project" value="UniProtKB-SubCell"/>
</dbReference>
<evidence type="ECO:0000256" key="1">
    <source>
        <dbReference type="ARBA" id="ARBA00004651"/>
    </source>
</evidence>
<dbReference type="Proteomes" id="UP000218775">
    <property type="component" value="Unassembled WGS sequence"/>
</dbReference>
<dbReference type="PIRSF" id="PIRSF006483">
    <property type="entry name" value="Membrane_protein_YitT"/>
    <property type="match status" value="1"/>
</dbReference>